<dbReference type="GeneID" id="27711506"/>
<dbReference type="EMBL" id="KN848071">
    <property type="protein sequence ID" value="KIX98459.1"/>
    <property type="molecule type" value="Genomic_DNA"/>
</dbReference>
<dbReference type="PANTHER" id="PTHR37540">
    <property type="entry name" value="TRANSCRIPTION FACTOR (ACR-2), PUTATIVE-RELATED-RELATED"/>
    <property type="match status" value="1"/>
</dbReference>
<sequence>METKAILWVNYDAQHMDSLPHRQQVYKHIQNGYRDWRRLEKARALRASAKIPGRSQQRLSGQRTGARKNNSVGNDVPNTEQSTESYDEKRRLPPISPVTILNKGSSDPFGACAIPITVEENSILTFYRDILLPAAWRLDAKSKHNLGSARAKADWEINTSRLRDEGTALAFIGSNASLVAMCIGSDTRRGKALQRKSLVFRLKSTAALRQKLARLAKVDPWIWWHIFMIWSAEIAAENVAAARMHGQMLHKLVDEHFQQGAGLFDKIDEIGLTMVELLFFFLYADMNMATQLLTPPAFDVYEWLPKVFDPFLRAIEPILVPAPLDFCHLDPAIDSEEMTTCVKSCREIFARWRRRWSDGLPAKSATMHLGWGQYRWCILLGRLVNRYCRFKELSETDSGPELDYDYAQQYMSISAVKWSRALTFQNHVCGKNIWAGNVLETLRPLLEKSERPRGSPAWEKWKNARLWAFYVGAIYEGRQQQPGLSNDLFDGWFHEQFARQAHDMGLVTWEDTVPILSGFLFDDSASQTQSSWFQETMRLQAASMSGTPMPDKEIEQTRLDKAANTAGERF</sequence>
<evidence type="ECO:0000313" key="3">
    <source>
        <dbReference type="Proteomes" id="UP000053411"/>
    </source>
</evidence>
<dbReference type="PANTHER" id="PTHR37540:SF5">
    <property type="entry name" value="TRANSCRIPTION FACTOR DOMAIN-CONTAINING PROTEIN"/>
    <property type="match status" value="1"/>
</dbReference>
<organism evidence="2 3">
    <name type="scientific">Fonsecaea multimorphosa CBS 102226</name>
    <dbReference type="NCBI Taxonomy" id="1442371"/>
    <lineage>
        <taxon>Eukaryota</taxon>
        <taxon>Fungi</taxon>
        <taxon>Dikarya</taxon>
        <taxon>Ascomycota</taxon>
        <taxon>Pezizomycotina</taxon>
        <taxon>Eurotiomycetes</taxon>
        <taxon>Chaetothyriomycetidae</taxon>
        <taxon>Chaetothyriales</taxon>
        <taxon>Herpotrichiellaceae</taxon>
        <taxon>Fonsecaea</taxon>
    </lineage>
</organism>
<dbReference type="OrthoDB" id="4140097at2759"/>
<name>A0A0D2K5N5_9EURO</name>
<dbReference type="AlphaFoldDB" id="A0A0D2K5N5"/>
<proteinExistence type="predicted"/>
<evidence type="ECO:0000313" key="2">
    <source>
        <dbReference type="EMBL" id="KIX98459.1"/>
    </source>
</evidence>
<accession>A0A0D2K5N5</accession>
<gene>
    <name evidence="2" type="ORF">Z520_05760</name>
</gene>
<keyword evidence="3" id="KW-1185">Reference proteome</keyword>
<feature type="compositionally biased region" description="Polar residues" evidence="1">
    <location>
        <begin position="54"/>
        <end position="84"/>
    </location>
</feature>
<dbReference type="RefSeq" id="XP_016632582.1">
    <property type="nucleotide sequence ID" value="XM_016776263.1"/>
</dbReference>
<protein>
    <submittedName>
        <fullName evidence="2">Uncharacterized protein</fullName>
    </submittedName>
</protein>
<feature type="region of interest" description="Disordered" evidence="1">
    <location>
        <begin position="47"/>
        <end position="89"/>
    </location>
</feature>
<dbReference type="Proteomes" id="UP000053411">
    <property type="component" value="Unassembled WGS sequence"/>
</dbReference>
<dbReference type="VEuPathDB" id="FungiDB:Z520_05760"/>
<evidence type="ECO:0000256" key="1">
    <source>
        <dbReference type="SAM" id="MobiDB-lite"/>
    </source>
</evidence>
<reference evidence="2 3" key="1">
    <citation type="submission" date="2015-01" db="EMBL/GenBank/DDBJ databases">
        <title>The Genome Sequence of Fonsecaea multimorphosa CBS 102226.</title>
        <authorList>
            <consortium name="The Broad Institute Genomics Platform"/>
            <person name="Cuomo C."/>
            <person name="de Hoog S."/>
            <person name="Gorbushina A."/>
            <person name="Stielow B."/>
            <person name="Teixiera M."/>
            <person name="Abouelleil A."/>
            <person name="Chapman S.B."/>
            <person name="Priest M."/>
            <person name="Young S.K."/>
            <person name="Wortman J."/>
            <person name="Nusbaum C."/>
            <person name="Birren B."/>
        </authorList>
    </citation>
    <scope>NUCLEOTIDE SEQUENCE [LARGE SCALE GENOMIC DNA]</scope>
    <source>
        <strain evidence="2 3">CBS 102226</strain>
    </source>
</reference>